<dbReference type="PANTHER" id="PTHR48046">
    <property type="entry name" value="UDP-GLYCOSYLTRANSFERASE 72E1"/>
    <property type="match status" value="1"/>
</dbReference>
<dbReference type="Proteomes" id="UP000813463">
    <property type="component" value="Chromosome 1"/>
</dbReference>
<dbReference type="CDD" id="cd03784">
    <property type="entry name" value="GT1_Gtf-like"/>
    <property type="match status" value="1"/>
</dbReference>
<evidence type="ECO:0000313" key="6">
    <source>
        <dbReference type="Proteomes" id="UP000813463"/>
    </source>
</evidence>
<dbReference type="InterPro" id="IPR002213">
    <property type="entry name" value="UDP_glucos_trans"/>
</dbReference>
<evidence type="ECO:0000256" key="4">
    <source>
        <dbReference type="RuleBase" id="RU003718"/>
    </source>
</evidence>
<dbReference type="GO" id="GO:0008194">
    <property type="term" value="F:UDP-glycosyltransferase activity"/>
    <property type="evidence" value="ECO:0007669"/>
    <property type="project" value="InterPro"/>
</dbReference>
<dbReference type="EC" id="2.4.1.-" evidence="5"/>
<sequence>MVIPSKTHIALLASPGFGHFIPVVELAKRLAGLHGLTITLFAITPEVHPVQDELLRSATSSWPGLINTVILPYEEPTFPSNVDPVPRMLAMIRSVFPSLRSSISSMTEKPIALIVDHFGTEAIRAVANEFNMLKFVFICTNAWFLSYNLYLPYVKEVIKRGEPFYIPGCEPLVGDDIREFTFFPEYQTHKDFVHIGYDIASSDGILVNTWDDLEPETLLAFKDTRFMKRIVKPPVYPIGPLVRTGEPTGAKPEIFRWLDCQASGSVVYVSFGSGGTISTQQTIELAWGLELSIQRFIWVVRPPIENDSAAFLLTPMENDADGLISKYLPDGFLGRTRDMGFVVPMWAPQEEILAHGSIGAFFSHCGWNSSLESIVNGVPIIAWPLYAEQNMNATMLVKHLGVAVRPEVNPSKELVRRDEIAKMVRRVMVDEEGIGIRKRVNDLKERAKKALSEGGTSYNALSEVVKKIGD</sequence>
<dbReference type="InterPro" id="IPR035595">
    <property type="entry name" value="UDP_glycos_trans_CS"/>
</dbReference>
<dbReference type="AlphaFoldDB" id="A0A9R0IQ21"/>
<evidence type="ECO:0000256" key="5">
    <source>
        <dbReference type="RuleBase" id="RU362057"/>
    </source>
</evidence>
<keyword evidence="2 4" id="KW-0328">Glycosyltransferase</keyword>
<keyword evidence="6" id="KW-1185">Reference proteome</keyword>
<dbReference type="KEGG" id="soe:110792690"/>
<evidence type="ECO:0000256" key="1">
    <source>
        <dbReference type="ARBA" id="ARBA00009995"/>
    </source>
</evidence>
<dbReference type="PROSITE" id="PS00375">
    <property type="entry name" value="UDPGT"/>
    <property type="match status" value="1"/>
</dbReference>
<evidence type="ECO:0000313" key="7">
    <source>
        <dbReference type="RefSeq" id="XP_021853201.2"/>
    </source>
</evidence>
<gene>
    <name evidence="7" type="primary">LOC110792690</name>
</gene>
<accession>A0A9R0IQ21</accession>
<dbReference type="RefSeq" id="XP_021853201.2">
    <property type="nucleotide sequence ID" value="XM_021997509.2"/>
</dbReference>
<dbReference type="Gene3D" id="3.40.50.2000">
    <property type="entry name" value="Glycogen Phosphorylase B"/>
    <property type="match status" value="2"/>
</dbReference>
<proteinExistence type="inferred from homology"/>
<reference evidence="7" key="2">
    <citation type="submission" date="2025-08" db="UniProtKB">
        <authorList>
            <consortium name="RefSeq"/>
        </authorList>
    </citation>
    <scope>IDENTIFICATION</scope>
    <source>
        <tissue evidence="7">Leaf</tissue>
    </source>
</reference>
<reference evidence="6" key="1">
    <citation type="journal article" date="2021" name="Nat. Commun.">
        <title>Genomic analyses provide insights into spinach domestication and the genetic basis of agronomic traits.</title>
        <authorList>
            <person name="Cai X."/>
            <person name="Sun X."/>
            <person name="Xu C."/>
            <person name="Sun H."/>
            <person name="Wang X."/>
            <person name="Ge C."/>
            <person name="Zhang Z."/>
            <person name="Wang Q."/>
            <person name="Fei Z."/>
            <person name="Jiao C."/>
            <person name="Wang Q."/>
        </authorList>
    </citation>
    <scope>NUCLEOTIDE SEQUENCE [LARGE SCALE GENOMIC DNA]</scope>
    <source>
        <strain evidence="6">cv. Varoflay</strain>
    </source>
</reference>
<name>A0A9R0IQ21_SPIOL</name>
<dbReference type="GeneID" id="110792690"/>
<keyword evidence="3 4" id="KW-0808">Transferase</keyword>
<evidence type="ECO:0000256" key="2">
    <source>
        <dbReference type="ARBA" id="ARBA00022676"/>
    </source>
</evidence>
<organism evidence="6 7">
    <name type="scientific">Spinacia oleracea</name>
    <name type="common">Spinach</name>
    <dbReference type="NCBI Taxonomy" id="3562"/>
    <lineage>
        <taxon>Eukaryota</taxon>
        <taxon>Viridiplantae</taxon>
        <taxon>Streptophyta</taxon>
        <taxon>Embryophyta</taxon>
        <taxon>Tracheophyta</taxon>
        <taxon>Spermatophyta</taxon>
        <taxon>Magnoliopsida</taxon>
        <taxon>eudicotyledons</taxon>
        <taxon>Gunneridae</taxon>
        <taxon>Pentapetalae</taxon>
        <taxon>Caryophyllales</taxon>
        <taxon>Chenopodiaceae</taxon>
        <taxon>Chenopodioideae</taxon>
        <taxon>Anserineae</taxon>
        <taxon>Spinacia</taxon>
    </lineage>
</organism>
<dbReference type="SUPFAM" id="SSF53756">
    <property type="entry name" value="UDP-Glycosyltransferase/glycogen phosphorylase"/>
    <property type="match status" value="1"/>
</dbReference>
<dbReference type="Pfam" id="PF00201">
    <property type="entry name" value="UDPGT"/>
    <property type="match status" value="1"/>
</dbReference>
<dbReference type="PANTHER" id="PTHR48046:SF1">
    <property type="entry name" value="GLYCOSYLTRANSFERASE-RELATED"/>
    <property type="match status" value="1"/>
</dbReference>
<evidence type="ECO:0000256" key="3">
    <source>
        <dbReference type="ARBA" id="ARBA00022679"/>
    </source>
</evidence>
<protein>
    <recommendedName>
        <fullName evidence="5">Glycosyltransferase</fullName>
        <ecNumber evidence="5">2.4.1.-</ecNumber>
    </recommendedName>
</protein>
<comment type="similarity">
    <text evidence="1 4">Belongs to the UDP-glycosyltransferase family.</text>
</comment>